<organism evidence="2 3">
    <name type="scientific">Dekkera bruxellensis</name>
    <name type="common">Brettanomyces custersii</name>
    <dbReference type="NCBI Taxonomy" id="5007"/>
    <lineage>
        <taxon>Eukaryota</taxon>
        <taxon>Fungi</taxon>
        <taxon>Dikarya</taxon>
        <taxon>Ascomycota</taxon>
        <taxon>Saccharomycotina</taxon>
        <taxon>Pichiomycetes</taxon>
        <taxon>Pichiales</taxon>
        <taxon>Pichiaceae</taxon>
        <taxon>Brettanomyces</taxon>
    </lineage>
</organism>
<sequence length="230" mass="25448">MPKDPSLNVYDPNSDQPSEPPPSYEEAMADPQIDIDSTANTIQTHQRPFVPVTQGSSQQYQQQNHQEQQLTLPTLPQRPPATPSRPTDSKTQDLYTNNLNLPWRYPRGYFCQKCKNTGYKRRDKKCRRCWEKFGPVKPAASSVLSSTSSLHNSSSAHYQQGASPMNPAVIKLPPGAIYGGSNNPNSPTVVLPGDPRIGGRLCSRCQGRGQVHFFLDLETCPVCNGLGRTP</sequence>
<evidence type="ECO:0000256" key="1">
    <source>
        <dbReference type="SAM" id="MobiDB-lite"/>
    </source>
</evidence>
<evidence type="ECO:0000313" key="3">
    <source>
        <dbReference type="Proteomes" id="UP000478008"/>
    </source>
</evidence>
<dbReference type="AlphaFoldDB" id="A0A7D9D086"/>
<protein>
    <submittedName>
        <fullName evidence="2">DEBR0S6_09604g1_1</fullName>
    </submittedName>
</protein>
<feature type="region of interest" description="Disordered" evidence="1">
    <location>
        <begin position="1"/>
        <end position="94"/>
    </location>
</feature>
<accession>A0A7D9D086</accession>
<evidence type="ECO:0000313" key="2">
    <source>
        <dbReference type="EMBL" id="VUG20175.1"/>
    </source>
</evidence>
<gene>
    <name evidence="2" type="ORF">DEBR0S6_09604G</name>
</gene>
<dbReference type="InterPro" id="IPR038910">
    <property type="entry name" value="Hua1-like"/>
</dbReference>
<reference evidence="2 3" key="1">
    <citation type="submission" date="2019-07" db="EMBL/GenBank/DDBJ databases">
        <authorList>
            <person name="Friedrich A."/>
            <person name="Schacherer J."/>
        </authorList>
    </citation>
    <scope>NUCLEOTIDE SEQUENCE [LARGE SCALE GENOMIC DNA]</scope>
</reference>
<dbReference type="GO" id="GO:0005737">
    <property type="term" value="C:cytoplasm"/>
    <property type="evidence" value="ECO:0007669"/>
    <property type="project" value="TreeGrafter"/>
</dbReference>
<keyword evidence="3" id="KW-1185">Reference proteome</keyword>
<name>A0A7D9D086_DEKBR</name>
<dbReference type="EMBL" id="CABFWN010000006">
    <property type="protein sequence ID" value="VUG20175.1"/>
    <property type="molecule type" value="Genomic_DNA"/>
</dbReference>
<feature type="compositionally biased region" description="Low complexity" evidence="1">
    <location>
        <begin position="54"/>
        <end position="75"/>
    </location>
</feature>
<feature type="compositionally biased region" description="Polar residues" evidence="1">
    <location>
        <begin position="35"/>
        <end position="46"/>
    </location>
</feature>
<dbReference type="Gene3D" id="6.20.20.10">
    <property type="match status" value="1"/>
</dbReference>
<proteinExistence type="predicted"/>
<dbReference type="Proteomes" id="UP000478008">
    <property type="component" value="Unassembled WGS sequence"/>
</dbReference>
<dbReference type="PANTHER" id="PTHR28031:SF1">
    <property type="entry name" value="PROLINE-RICH PROTEIN HUA1"/>
    <property type="match status" value="1"/>
</dbReference>
<dbReference type="PANTHER" id="PTHR28031">
    <property type="entry name" value="PROLINE-RICH PROTEIN HUA1"/>
    <property type="match status" value="1"/>
</dbReference>